<feature type="signal peptide" evidence="1">
    <location>
        <begin position="1"/>
        <end position="29"/>
    </location>
</feature>
<dbReference type="EMBL" id="FNAC01000030">
    <property type="protein sequence ID" value="SDD44954.1"/>
    <property type="molecule type" value="Genomic_DNA"/>
</dbReference>
<dbReference type="STRING" id="686796.SAMN04488104_103042"/>
<accession>A0A1G6UUM7</accession>
<sequence>MKYNLMKSTLTLIILYFTFSLVCHSQVSAQLDTLSKADQKLIGIWRYDLGNQKQQAELLDKEKSKDNTSQEKLWKKIDSWSCFLDEERRYTLSWVENGSLFQEFGTWEFDPEKMTISLIGEDTKKEFRVNFAEVGMIWIPEPNSREDFNMLLLKKLGQ</sequence>
<evidence type="ECO:0000256" key="1">
    <source>
        <dbReference type="SAM" id="SignalP"/>
    </source>
</evidence>
<dbReference type="Proteomes" id="UP000199060">
    <property type="component" value="Unassembled WGS sequence"/>
</dbReference>
<feature type="chain" id="PRO_5011775265" description="Lipocalin-like domain-containing protein" evidence="1">
    <location>
        <begin position="30"/>
        <end position="158"/>
    </location>
</feature>
<organism evidence="2 3">
    <name type="scientific">Algoriphagus faecimaris</name>
    <dbReference type="NCBI Taxonomy" id="686796"/>
    <lineage>
        <taxon>Bacteria</taxon>
        <taxon>Pseudomonadati</taxon>
        <taxon>Bacteroidota</taxon>
        <taxon>Cytophagia</taxon>
        <taxon>Cytophagales</taxon>
        <taxon>Cyclobacteriaceae</taxon>
        <taxon>Algoriphagus</taxon>
    </lineage>
</organism>
<dbReference type="AlphaFoldDB" id="A0A1G6UUM7"/>
<evidence type="ECO:0008006" key="4">
    <source>
        <dbReference type="Google" id="ProtNLM"/>
    </source>
</evidence>
<reference evidence="3" key="1">
    <citation type="submission" date="2016-10" db="EMBL/GenBank/DDBJ databases">
        <authorList>
            <person name="Varghese N."/>
            <person name="Submissions S."/>
        </authorList>
    </citation>
    <scope>NUCLEOTIDE SEQUENCE [LARGE SCALE GENOMIC DNA]</scope>
    <source>
        <strain evidence="3">DSM 23095</strain>
    </source>
</reference>
<keyword evidence="1" id="KW-0732">Signal</keyword>
<protein>
    <recommendedName>
        <fullName evidence="4">Lipocalin-like domain-containing protein</fullName>
    </recommendedName>
</protein>
<keyword evidence="3" id="KW-1185">Reference proteome</keyword>
<proteinExistence type="predicted"/>
<evidence type="ECO:0000313" key="3">
    <source>
        <dbReference type="Proteomes" id="UP000199060"/>
    </source>
</evidence>
<name>A0A1G6UUM7_9BACT</name>
<dbReference type="RefSeq" id="WP_139162751.1">
    <property type="nucleotide sequence ID" value="NZ_MSSX01000030.1"/>
</dbReference>
<gene>
    <name evidence="2" type="ORF">SAMN04488104_103042</name>
</gene>
<evidence type="ECO:0000313" key="2">
    <source>
        <dbReference type="EMBL" id="SDD44954.1"/>
    </source>
</evidence>
<dbReference type="OrthoDB" id="825557at2"/>